<dbReference type="GO" id="GO:0005759">
    <property type="term" value="C:mitochondrial matrix"/>
    <property type="evidence" value="ECO:0007669"/>
    <property type="project" value="UniProtKB-SubCell"/>
</dbReference>
<dbReference type="InterPro" id="IPR031981">
    <property type="entry name" value="MIEAP_C"/>
</dbReference>
<keyword evidence="8 13" id="KW-0175">Coiled coil</keyword>
<dbReference type="GO" id="GO:0008289">
    <property type="term" value="F:lipid binding"/>
    <property type="evidence" value="ECO:0007669"/>
    <property type="project" value="UniProtKB-KW"/>
</dbReference>
<evidence type="ECO:0000256" key="11">
    <source>
        <dbReference type="ARBA" id="ARBA00023136"/>
    </source>
</evidence>
<evidence type="ECO:0000313" key="16">
    <source>
        <dbReference type="EMBL" id="CAG2238398.1"/>
    </source>
</evidence>
<sequence>MGEALSKKWRHDPAYHEATETLTRSNKNTQQFVNKILTESNKLEAKNKELEKEIAKLKASIELKKTPSRDKLNRASSQEEPQLARAKLNRGHSEDLILAGRDKPNRGHSEEQLLARRAKLNRGPSQEGQLLEGCLNEQHNLVGENETLKQENNKLRKEIKVLSDEKEIALSRLSKLAGIQLTKGNSDITDLSDSNRPTKLSEKWSSLYTDEWSDAFDELSKIKKTNDNFRIEKELCDIVKKCYITCVKIGEKQMVDIKKHTWDIACCLHHRPDQLVEAAQTSMFNKMVKEAKIDKKAATMVMNPRNNGGDLARLFVIQKCMEELVDIVHERRKYDKKLLEYVKQETIRQFEHYKKPGSKSNVIKFVERCTDLCWSMVIKAPSMVLVYDQPEGVLIDKNMFTVYTKQGPIIDFVVWPALILRTDGPILAKGAAQGKELEPNGYKGTKIDSESKGNLTLTTTKTAISVKGETGANRVNWEMVKL</sequence>
<keyword evidence="17" id="KW-1185">Reference proteome</keyword>
<gene>
    <name evidence="16" type="ORF">MEDL_50777</name>
</gene>
<keyword evidence="7" id="KW-1000">Mitochondrion outer membrane</keyword>
<evidence type="ECO:0000256" key="12">
    <source>
        <dbReference type="ARBA" id="ARBA00032687"/>
    </source>
</evidence>
<dbReference type="GO" id="GO:0035695">
    <property type="term" value="P:mitophagy by internal vacuole formation"/>
    <property type="evidence" value="ECO:0007669"/>
    <property type="project" value="TreeGrafter"/>
</dbReference>
<comment type="similarity">
    <text evidence="4">Belongs to the MIEAP family.</text>
</comment>
<feature type="domain" description="Mitochondria-eating protein C-terminal" evidence="15">
    <location>
        <begin position="340"/>
        <end position="432"/>
    </location>
</feature>
<evidence type="ECO:0000256" key="5">
    <source>
        <dbReference type="ARBA" id="ARBA00019863"/>
    </source>
</evidence>
<comment type="caution">
    <text evidence="16">The sequence shown here is derived from an EMBL/GenBank/DDBJ whole genome shotgun (WGS) entry which is preliminary data.</text>
</comment>
<reference evidence="16" key="1">
    <citation type="submission" date="2021-03" db="EMBL/GenBank/DDBJ databases">
        <authorList>
            <person name="Bekaert M."/>
        </authorList>
    </citation>
    <scope>NUCLEOTIDE SEQUENCE</scope>
</reference>
<evidence type="ECO:0000256" key="8">
    <source>
        <dbReference type="ARBA" id="ARBA00023054"/>
    </source>
</evidence>
<dbReference type="GO" id="GO:0035694">
    <property type="term" value="P:mitochondrial protein catabolic process"/>
    <property type="evidence" value="ECO:0007669"/>
    <property type="project" value="InterPro"/>
</dbReference>
<comment type="subcellular location">
    <subcellularLocation>
        <location evidence="3">Cytoplasm</location>
    </subcellularLocation>
    <subcellularLocation>
        <location evidence="2">Mitochondrion matrix</location>
    </subcellularLocation>
    <subcellularLocation>
        <location evidence="1">Mitochondrion outer membrane</location>
    </subcellularLocation>
</comment>
<dbReference type="InterPro" id="IPR026169">
    <property type="entry name" value="MIEAP"/>
</dbReference>
<feature type="region of interest" description="Disordered" evidence="14">
    <location>
        <begin position="65"/>
        <end position="110"/>
    </location>
</feature>
<protein>
    <recommendedName>
        <fullName evidence="5">Mitochondria-eating protein</fullName>
    </recommendedName>
    <alternativeName>
        <fullName evidence="12">Spermatogenesis-associated protein 18</fullName>
    </alternativeName>
</protein>
<keyword evidence="6" id="KW-0963">Cytoplasm</keyword>
<evidence type="ECO:0000256" key="14">
    <source>
        <dbReference type="SAM" id="MobiDB-lite"/>
    </source>
</evidence>
<dbReference type="PANTHER" id="PTHR21771:SF0">
    <property type="entry name" value="MITOCHONDRIA-EATING PROTEIN"/>
    <property type="match status" value="1"/>
</dbReference>
<feature type="coiled-coil region" evidence="13">
    <location>
        <begin position="138"/>
        <end position="172"/>
    </location>
</feature>
<organism evidence="16 17">
    <name type="scientific">Mytilus edulis</name>
    <name type="common">Blue mussel</name>
    <dbReference type="NCBI Taxonomy" id="6550"/>
    <lineage>
        <taxon>Eukaryota</taxon>
        <taxon>Metazoa</taxon>
        <taxon>Spiralia</taxon>
        <taxon>Lophotrochozoa</taxon>
        <taxon>Mollusca</taxon>
        <taxon>Bivalvia</taxon>
        <taxon>Autobranchia</taxon>
        <taxon>Pteriomorphia</taxon>
        <taxon>Mytilida</taxon>
        <taxon>Mytiloidea</taxon>
        <taxon>Mytilidae</taxon>
        <taxon>Mytilinae</taxon>
        <taxon>Mytilus</taxon>
    </lineage>
</organism>
<keyword evidence="11" id="KW-0472">Membrane</keyword>
<dbReference type="Pfam" id="PF16026">
    <property type="entry name" value="MIEAP"/>
    <property type="match status" value="1"/>
</dbReference>
<feature type="region of interest" description="Disordered" evidence="14">
    <location>
        <begin position="1"/>
        <end position="26"/>
    </location>
</feature>
<keyword evidence="10" id="KW-0496">Mitochondrion</keyword>
<evidence type="ECO:0000256" key="1">
    <source>
        <dbReference type="ARBA" id="ARBA00004294"/>
    </source>
</evidence>
<evidence type="ECO:0000313" key="17">
    <source>
        <dbReference type="Proteomes" id="UP000683360"/>
    </source>
</evidence>
<keyword evidence="9" id="KW-0446">Lipid-binding</keyword>
<evidence type="ECO:0000256" key="13">
    <source>
        <dbReference type="SAM" id="Coils"/>
    </source>
</evidence>
<evidence type="ECO:0000256" key="10">
    <source>
        <dbReference type="ARBA" id="ARBA00023128"/>
    </source>
</evidence>
<dbReference type="GO" id="GO:0005741">
    <property type="term" value="C:mitochondrial outer membrane"/>
    <property type="evidence" value="ECO:0007669"/>
    <property type="project" value="UniProtKB-SubCell"/>
</dbReference>
<dbReference type="Proteomes" id="UP000683360">
    <property type="component" value="Unassembled WGS sequence"/>
</dbReference>
<evidence type="ECO:0000256" key="9">
    <source>
        <dbReference type="ARBA" id="ARBA00023121"/>
    </source>
</evidence>
<dbReference type="EMBL" id="CAJPWZ010002427">
    <property type="protein sequence ID" value="CAG2238398.1"/>
    <property type="molecule type" value="Genomic_DNA"/>
</dbReference>
<evidence type="ECO:0000256" key="2">
    <source>
        <dbReference type="ARBA" id="ARBA00004305"/>
    </source>
</evidence>
<dbReference type="OrthoDB" id="6096693at2759"/>
<name>A0A8S3TXP8_MYTED</name>
<evidence type="ECO:0000256" key="3">
    <source>
        <dbReference type="ARBA" id="ARBA00004496"/>
    </source>
</evidence>
<dbReference type="PANTHER" id="PTHR21771">
    <property type="entry name" value="MITOCHONDRIA-EATING PROTEIN-RELATED"/>
    <property type="match status" value="1"/>
</dbReference>
<evidence type="ECO:0000259" key="15">
    <source>
        <dbReference type="Pfam" id="PF16026"/>
    </source>
</evidence>
<accession>A0A8S3TXP8</accession>
<evidence type="ECO:0000256" key="7">
    <source>
        <dbReference type="ARBA" id="ARBA00022787"/>
    </source>
</evidence>
<evidence type="ECO:0000256" key="4">
    <source>
        <dbReference type="ARBA" id="ARBA00008233"/>
    </source>
</evidence>
<proteinExistence type="inferred from homology"/>
<evidence type="ECO:0000256" key="6">
    <source>
        <dbReference type="ARBA" id="ARBA00022490"/>
    </source>
</evidence>
<feature type="coiled-coil region" evidence="13">
    <location>
        <begin position="33"/>
        <end position="60"/>
    </location>
</feature>
<dbReference type="AlphaFoldDB" id="A0A8S3TXP8"/>
<feature type="compositionally biased region" description="Basic and acidic residues" evidence="14">
    <location>
        <begin position="91"/>
        <end position="110"/>
    </location>
</feature>